<comment type="caution">
    <text evidence="7">The sequence shown here is derived from an EMBL/GenBank/DDBJ whole genome shotgun (WGS) entry which is preliminary data.</text>
</comment>
<dbReference type="AlphaFoldDB" id="A0A964T2S7"/>
<dbReference type="InterPro" id="IPR050107">
    <property type="entry name" value="ABC_carbohydrate_import_ATPase"/>
</dbReference>
<organism evidence="7 8">
    <name type="scientific">Propylenella binzhouense</name>
    <dbReference type="NCBI Taxonomy" id="2555902"/>
    <lineage>
        <taxon>Bacteria</taxon>
        <taxon>Pseudomonadati</taxon>
        <taxon>Pseudomonadota</taxon>
        <taxon>Alphaproteobacteria</taxon>
        <taxon>Hyphomicrobiales</taxon>
        <taxon>Propylenellaceae</taxon>
        <taxon>Propylenella</taxon>
    </lineage>
</organism>
<keyword evidence="5 7" id="KW-0067">ATP-binding</keyword>
<keyword evidence="2" id="KW-0762">Sugar transport</keyword>
<evidence type="ECO:0000256" key="1">
    <source>
        <dbReference type="ARBA" id="ARBA00022448"/>
    </source>
</evidence>
<dbReference type="Proteomes" id="UP000773614">
    <property type="component" value="Unassembled WGS sequence"/>
</dbReference>
<dbReference type="Gene3D" id="3.40.50.300">
    <property type="entry name" value="P-loop containing nucleotide triphosphate hydrolases"/>
    <property type="match status" value="2"/>
</dbReference>
<keyword evidence="8" id="KW-1185">Reference proteome</keyword>
<keyword evidence="1" id="KW-0813">Transport</keyword>
<dbReference type="PROSITE" id="PS50893">
    <property type="entry name" value="ABC_TRANSPORTER_2"/>
    <property type="match status" value="2"/>
</dbReference>
<proteinExistence type="predicted"/>
<feature type="domain" description="ABC transporter" evidence="6">
    <location>
        <begin position="20"/>
        <end position="256"/>
    </location>
</feature>
<dbReference type="GO" id="GO:0016887">
    <property type="term" value="F:ATP hydrolysis activity"/>
    <property type="evidence" value="ECO:0007669"/>
    <property type="project" value="InterPro"/>
</dbReference>
<dbReference type="SUPFAM" id="SSF52540">
    <property type="entry name" value="P-loop containing nucleoside triphosphate hydrolases"/>
    <property type="match status" value="2"/>
</dbReference>
<dbReference type="InterPro" id="IPR027417">
    <property type="entry name" value="P-loop_NTPase"/>
</dbReference>
<evidence type="ECO:0000256" key="3">
    <source>
        <dbReference type="ARBA" id="ARBA00022737"/>
    </source>
</evidence>
<evidence type="ECO:0000256" key="5">
    <source>
        <dbReference type="ARBA" id="ARBA00022840"/>
    </source>
</evidence>
<dbReference type="PANTHER" id="PTHR43790:SF9">
    <property type="entry name" value="GALACTOFURANOSE TRANSPORTER ATP-BINDING PROTEIN YTFR"/>
    <property type="match status" value="1"/>
</dbReference>
<evidence type="ECO:0000313" key="7">
    <source>
        <dbReference type="EMBL" id="MYZ47244.1"/>
    </source>
</evidence>
<dbReference type="SMART" id="SM00382">
    <property type="entry name" value="AAA"/>
    <property type="match status" value="2"/>
</dbReference>
<name>A0A964T2S7_9HYPH</name>
<dbReference type="RefSeq" id="WP_161139596.1">
    <property type="nucleotide sequence ID" value="NZ_SPKJ01000012.1"/>
</dbReference>
<dbReference type="InterPro" id="IPR003593">
    <property type="entry name" value="AAA+_ATPase"/>
</dbReference>
<dbReference type="InterPro" id="IPR003439">
    <property type="entry name" value="ABC_transporter-like_ATP-bd"/>
</dbReference>
<feature type="domain" description="ABC transporter" evidence="6">
    <location>
        <begin position="257"/>
        <end position="511"/>
    </location>
</feature>
<protein>
    <submittedName>
        <fullName evidence="7">Sugar ABC transporter ATP-binding protein</fullName>
    </submittedName>
</protein>
<dbReference type="CDD" id="cd03216">
    <property type="entry name" value="ABC_Carb_Monos_I"/>
    <property type="match status" value="1"/>
</dbReference>
<keyword evidence="3" id="KW-0677">Repeat</keyword>
<evidence type="ECO:0000256" key="4">
    <source>
        <dbReference type="ARBA" id="ARBA00022741"/>
    </source>
</evidence>
<evidence type="ECO:0000259" key="6">
    <source>
        <dbReference type="PROSITE" id="PS50893"/>
    </source>
</evidence>
<keyword evidence="4" id="KW-0547">Nucleotide-binding</keyword>
<dbReference type="OrthoDB" id="9778870at2"/>
<sequence>MEPARAASGARSSEQARPAISALGISKRFPGTVALENVDLIVARGEVHGLVGKNGAGKSTLLKILSGAQPPDSGRIVVGNQSFAALTPITARRAGIAAVYQNPELHLDLSVAENIFLGAEPRTRLGLVDDAEMARRTSELLGRLGLSLPPEARLGDLDIALRQQVAIAKAVRERASVLLLDEPTSALNKAQADFLFRLIRDLAEGGMAIVYISHHLDEVLAISDRVTVLRNGRCVGVVASGDVDKDDLIAMMVGQTVGETAARRAPHPPGAPLMALDGVTVPGRLDHVALTIAKGEILGLTGLTGAGARVLAEILAGIRTPSSGSLLLEGEAFRPRSIHAAIAQGVVLVPQDMRGRGLVMPMPVAQNLTMARLKAIAPRHWLNLAAERERAEALVGQLDIQPRDTTREAGLLSGGNQRKTLLGRGIFAGARLLVLEDPTEGVDVDARRQIHAYLRSLADGGTSVVFVSTDLEELIDLADRILVLRNGRIDRELAPSGLTPERLLAAIQSDHERRHAQETEGTSDV</sequence>
<accession>A0A964T2S7</accession>
<dbReference type="PANTHER" id="PTHR43790">
    <property type="entry name" value="CARBOHYDRATE TRANSPORT ATP-BINDING PROTEIN MG119-RELATED"/>
    <property type="match status" value="1"/>
</dbReference>
<evidence type="ECO:0000256" key="2">
    <source>
        <dbReference type="ARBA" id="ARBA00022597"/>
    </source>
</evidence>
<reference evidence="7" key="1">
    <citation type="submission" date="2019-03" db="EMBL/GenBank/DDBJ databases">
        <title>Afifella sp. nov., isolated from activated sludge.</title>
        <authorList>
            <person name="Li Q."/>
            <person name="Liu Y."/>
        </authorList>
    </citation>
    <scope>NUCLEOTIDE SEQUENCE</scope>
    <source>
        <strain evidence="7">L72</strain>
    </source>
</reference>
<dbReference type="Pfam" id="PF00005">
    <property type="entry name" value="ABC_tran"/>
    <property type="match status" value="2"/>
</dbReference>
<dbReference type="CDD" id="cd03215">
    <property type="entry name" value="ABC_Carb_Monos_II"/>
    <property type="match status" value="1"/>
</dbReference>
<dbReference type="GO" id="GO:0005524">
    <property type="term" value="F:ATP binding"/>
    <property type="evidence" value="ECO:0007669"/>
    <property type="project" value="UniProtKB-KW"/>
</dbReference>
<dbReference type="EMBL" id="SPKJ01000012">
    <property type="protein sequence ID" value="MYZ47244.1"/>
    <property type="molecule type" value="Genomic_DNA"/>
</dbReference>
<gene>
    <name evidence="7" type="ORF">E4O86_05900</name>
</gene>
<evidence type="ECO:0000313" key="8">
    <source>
        <dbReference type="Proteomes" id="UP000773614"/>
    </source>
</evidence>